<dbReference type="Proteomes" id="UP000000845">
    <property type="component" value="Chromosome"/>
</dbReference>
<keyword evidence="4" id="KW-0813">Transport</keyword>
<feature type="transmembrane region" description="Helical" evidence="10">
    <location>
        <begin position="350"/>
        <end position="371"/>
    </location>
</feature>
<sequence>MERKKNLKNMLRYVIPSVTALMVNSVYIIVDGFFVMKGVGEKALAAVTLSVPFLEALIAVSMLLSVGAGIYISYYLGKGSKNTANTVLNTSLALLFLVSAVISISGIVFLKDLARILGADETMTELVCDYLKYLLYFSPALILSYALATFLRNDNKPGLGMIAMIFGGLANGILDYVFIFVFNMGIEGAGLATGLGPVFSILIMMPHFFLKKGDLYFRLSAFSFRYCKKILTAGIPAFITEYSLGIVTYLHNFVIIRILGEQGVAAYGIIGYVALIVLTFYLGISQGIQPLISMAYGAGKDRELKFYTRVSFIFAGIIGIVSTAVIIVFARPITEIFSGNNSELTAVTVYGLRIYSVNFILAGINILAISIFQSVQKVKTASVIAVIRSTVFVYAALMTLPVFFGSLGIWLSMPFAEAGAFLVILGICIFTLRDEKEKRAEHVIL</sequence>
<evidence type="ECO:0000256" key="10">
    <source>
        <dbReference type="SAM" id="Phobius"/>
    </source>
</evidence>
<dbReference type="InterPro" id="IPR045070">
    <property type="entry name" value="MATE_MepA-like"/>
</dbReference>
<organism evidence="11 12">
    <name type="scientific">Sebaldella termitidis (strain ATCC 33386 / NCTC 11300)</name>
    <dbReference type="NCBI Taxonomy" id="526218"/>
    <lineage>
        <taxon>Bacteria</taxon>
        <taxon>Fusobacteriati</taxon>
        <taxon>Fusobacteriota</taxon>
        <taxon>Fusobacteriia</taxon>
        <taxon>Fusobacteriales</taxon>
        <taxon>Leptotrichiaceae</taxon>
        <taxon>Sebaldella</taxon>
    </lineage>
</organism>
<dbReference type="AlphaFoldDB" id="D1AI58"/>
<evidence type="ECO:0000256" key="2">
    <source>
        <dbReference type="ARBA" id="ARBA00008417"/>
    </source>
</evidence>
<reference evidence="11 12" key="2">
    <citation type="journal article" date="2010" name="Stand. Genomic Sci.">
        <title>Complete genome sequence of Sebaldella termitidis type strain (NCTC 11300).</title>
        <authorList>
            <person name="Harmon-Smith M."/>
            <person name="Celia L."/>
            <person name="Chertkov O."/>
            <person name="Lapidus A."/>
            <person name="Copeland A."/>
            <person name="Glavina Del Rio T."/>
            <person name="Nolan M."/>
            <person name="Lucas S."/>
            <person name="Tice H."/>
            <person name="Cheng J.F."/>
            <person name="Han C."/>
            <person name="Detter J.C."/>
            <person name="Bruce D."/>
            <person name="Goodwin L."/>
            <person name="Pitluck S."/>
            <person name="Pati A."/>
            <person name="Liolios K."/>
            <person name="Ivanova N."/>
            <person name="Mavromatis K."/>
            <person name="Mikhailova N."/>
            <person name="Chen A."/>
            <person name="Palaniappan K."/>
            <person name="Land M."/>
            <person name="Hauser L."/>
            <person name="Chang Y.J."/>
            <person name="Jeffries C.D."/>
            <person name="Brettin T."/>
            <person name="Goker M."/>
            <person name="Beck B."/>
            <person name="Bristow J."/>
            <person name="Eisen J.A."/>
            <person name="Markowitz V."/>
            <person name="Hugenholtz P."/>
            <person name="Kyrpides N.C."/>
            <person name="Klenk H.P."/>
            <person name="Chen F."/>
        </authorList>
    </citation>
    <scope>NUCLEOTIDE SEQUENCE [LARGE SCALE GENOMIC DNA]</scope>
    <source>
        <strain evidence="12">ATCC 33386 / NCTC 11300</strain>
    </source>
</reference>
<accession>D1AI58</accession>
<feature type="transmembrane region" description="Helical" evidence="10">
    <location>
        <begin position="264"/>
        <end position="285"/>
    </location>
</feature>
<keyword evidence="12" id="KW-1185">Reference proteome</keyword>
<dbReference type="GO" id="GO:0005886">
    <property type="term" value="C:plasma membrane"/>
    <property type="evidence" value="ECO:0007669"/>
    <property type="project" value="UniProtKB-SubCell"/>
</dbReference>
<dbReference type="HOGENOM" id="CLU_012893_0_2_0"/>
<dbReference type="Pfam" id="PF01554">
    <property type="entry name" value="MatE"/>
    <property type="match status" value="2"/>
</dbReference>
<evidence type="ECO:0000313" key="12">
    <source>
        <dbReference type="Proteomes" id="UP000000845"/>
    </source>
</evidence>
<dbReference type="InterPro" id="IPR002528">
    <property type="entry name" value="MATE_fam"/>
</dbReference>
<reference evidence="12" key="1">
    <citation type="submission" date="2009-09" db="EMBL/GenBank/DDBJ databases">
        <title>The complete chromosome of Sebaldella termitidis ATCC 33386.</title>
        <authorList>
            <consortium name="US DOE Joint Genome Institute (JGI-PGF)"/>
            <person name="Lucas S."/>
            <person name="Copeland A."/>
            <person name="Lapidus A."/>
            <person name="Glavina del Rio T."/>
            <person name="Dalin E."/>
            <person name="Tice H."/>
            <person name="Bruce D."/>
            <person name="Goodwin L."/>
            <person name="Pitluck S."/>
            <person name="Kyrpides N."/>
            <person name="Mavromatis K."/>
            <person name="Ivanova N."/>
            <person name="Mikhailova N."/>
            <person name="Sims D."/>
            <person name="Meincke L."/>
            <person name="Brettin T."/>
            <person name="Detter J.C."/>
            <person name="Han C."/>
            <person name="Larimer F."/>
            <person name="Land M."/>
            <person name="Hauser L."/>
            <person name="Markowitz V."/>
            <person name="Cheng J.F."/>
            <person name="Hugenholtz P."/>
            <person name="Woyke T."/>
            <person name="Wu D."/>
            <person name="Eisen J.A."/>
        </authorList>
    </citation>
    <scope>NUCLEOTIDE SEQUENCE [LARGE SCALE GENOMIC DNA]</scope>
    <source>
        <strain evidence="12">ATCC 33386 / NCTC 11300</strain>
    </source>
</reference>
<protein>
    <recommendedName>
        <fullName evidence="3">Multidrug export protein MepA</fullName>
    </recommendedName>
</protein>
<evidence type="ECO:0000256" key="8">
    <source>
        <dbReference type="ARBA" id="ARBA00023136"/>
    </source>
</evidence>
<feature type="transmembrane region" description="Helical" evidence="10">
    <location>
        <begin position="130"/>
        <end position="151"/>
    </location>
</feature>
<evidence type="ECO:0000256" key="4">
    <source>
        <dbReference type="ARBA" id="ARBA00022448"/>
    </source>
</evidence>
<feature type="transmembrane region" description="Helical" evidence="10">
    <location>
        <begin position="88"/>
        <end position="110"/>
    </location>
</feature>
<dbReference type="PIRSF" id="PIRSF006603">
    <property type="entry name" value="DinF"/>
    <property type="match status" value="1"/>
</dbReference>
<comment type="subcellular location">
    <subcellularLocation>
        <location evidence="1">Cell membrane</location>
        <topology evidence="1">Multi-pass membrane protein</topology>
    </subcellularLocation>
</comment>
<keyword evidence="8 10" id="KW-0472">Membrane</keyword>
<evidence type="ECO:0000256" key="9">
    <source>
        <dbReference type="ARBA" id="ARBA00023251"/>
    </source>
</evidence>
<dbReference type="EMBL" id="CP001739">
    <property type="protein sequence ID" value="ACZ08442.1"/>
    <property type="molecule type" value="Genomic_DNA"/>
</dbReference>
<keyword evidence="7 10" id="KW-1133">Transmembrane helix</keyword>
<keyword evidence="5" id="KW-1003">Cell membrane</keyword>
<evidence type="ECO:0000256" key="6">
    <source>
        <dbReference type="ARBA" id="ARBA00022692"/>
    </source>
</evidence>
<dbReference type="GO" id="GO:0042910">
    <property type="term" value="F:xenobiotic transmembrane transporter activity"/>
    <property type="evidence" value="ECO:0007669"/>
    <property type="project" value="InterPro"/>
</dbReference>
<keyword evidence="6 10" id="KW-0812">Transmembrane</keyword>
<dbReference type="CDD" id="cd13143">
    <property type="entry name" value="MATE_MepA_like"/>
    <property type="match status" value="1"/>
</dbReference>
<dbReference type="STRING" id="526218.Sterm_1583"/>
<feature type="transmembrane region" description="Helical" evidence="10">
    <location>
        <begin position="383"/>
        <end position="404"/>
    </location>
</feature>
<evidence type="ECO:0000256" key="1">
    <source>
        <dbReference type="ARBA" id="ARBA00004651"/>
    </source>
</evidence>
<dbReference type="eggNOG" id="COG0534">
    <property type="taxonomic scope" value="Bacteria"/>
</dbReference>
<feature type="transmembrane region" description="Helical" evidence="10">
    <location>
        <begin position="230"/>
        <end position="252"/>
    </location>
</feature>
<dbReference type="InterPro" id="IPR051327">
    <property type="entry name" value="MATE_MepA_subfamily"/>
</dbReference>
<gene>
    <name evidence="11" type="ordered locus">Sterm_1583</name>
</gene>
<dbReference type="RefSeq" id="WP_012861038.1">
    <property type="nucleotide sequence ID" value="NC_013517.1"/>
</dbReference>
<feature type="transmembrane region" description="Helical" evidence="10">
    <location>
        <begin position="158"/>
        <end position="182"/>
    </location>
</feature>
<dbReference type="PANTHER" id="PTHR43823:SF3">
    <property type="entry name" value="MULTIDRUG EXPORT PROTEIN MEPA"/>
    <property type="match status" value="1"/>
</dbReference>
<evidence type="ECO:0000256" key="3">
    <source>
        <dbReference type="ARBA" id="ARBA00022106"/>
    </source>
</evidence>
<feature type="transmembrane region" description="Helical" evidence="10">
    <location>
        <begin position="56"/>
        <end position="76"/>
    </location>
</feature>
<name>D1AI58_SEBTE</name>
<evidence type="ECO:0000256" key="5">
    <source>
        <dbReference type="ARBA" id="ARBA00022475"/>
    </source>
</evidence>
<feature type="transmembrane region" description="Helical" evidence="10">
    <location>
        <begin position="306"/>
        <end position="330"/>
    </location>
</feature>
<dbReference type="PANTHER" id="PTHR43823">
    <property type="entry name" value="SPORULATION PROTEIN YKVU"/>
    <property type="match status" value="1"/>
</dbReference>
<dbReference type="GO" id="GO:0015297">
    <property type="term" value="F:antiporter activity"/>
    <property type="evidence" value="ECO:0007669"/>
    <property type="project" value="InterPro"/>
</dbReference>
<comment type="similarity">
    <text evidence="2">Belongs to the multi antimicrobial extrusion (MATE) (TC 2.A.66.1) family. MepA subfamily.</text>
</comment>
<evidence type="ECO:0000313" key="11">
    <source>
        <dbReference type="EMBL" id="ACZ08442.1"/>
    </source>
</evidence>
<feature type="transmembrane region" description="Helical" evidence="10">
    <location>
        <begin position="12"/>
        <end position="36"/>
    </location>
</feature>
<proteinExistence type="inferred from homology"/>
<keyword evidence="9" id="KW-0046">Antibiotic resistance</keyword>
<dbReference type="InterPro" id="IPR048279">
    <property type="entry name" value="MdtK-like"/>
</dbReference>
<feature type="transmembrane region" description="Helical" evidence="10">
    <location>
        <begin position="410"/>
        <end position="432"/>
    </location>
</feature>
<feature type="transmembrane region" description="Helical" evidence="10">
    <location>
        <begin position="188"/>
        <end position="210"/>
    </location>
</feature>
<dbReference type="NCBIfam" id="TIGR00797">
    <property type="entry name" value="matE"/>
    <property type="match status" value="1"/>
</dbReference>
<dbReference type="KEGG" id="str:Sterm_1583"/>
<evidence type="ECO:0000256" key="7">
    <source>
        <dbReference type="ARBA" id="ARBA00022989"/>
    </source>
</evidence>
<dbReference type="GO" id="GO:0046677">
    <property type="term" value="P:response to antibiotic"/>
    <property type="evidence" value="ECO:0007669"/>
    <property type="project" value="UniProtKB-KW"/>
</dbReference>